<feature type="region of interest" description="Disordered" evidence="1">
    <location>
        <begin position="281"/>
        <end position="353"/>
    </location>
</feature>
<dbReference type="RefSeq" id="XP_025359486.1">
    <property type="nucleotide sequence ID" value="XM_025509907.1"/>
</dbReference>
<sequence length="468" mass="50357">MISHSSDHPAQLSMSTSLPSPLLSQPLPLSARQFLSTIASLPTFDNPGPSQGANHSQQHPSRPASSPSPTTSSPATSSSAQPTSPIQPALPRGVHQNLRVAVGVVDCLIDQLSHEAPARSNALARLHLAAAIEGCKFVACTLFYQDCSQPLLPNGVAIRRLDRLVALACWTACWFRRQRQLPELICPYQECVYAIQLVAKAFVEHIELEPLLEVVTRIEPHHYLAMMRHQEARISVFDAMDRGEGMGKNAAYEWLSRTEAWLSSQMEGLVRFRLWLGTSSEGEAEEQDVTPDEEEANTPAATSTTIPDADDKSPTISSPSPTEEVISPTPVEPPKLPPPTPPASPPISPEPLPTSTPWWVPPLGLELANINARTRSMAQPGPFTPRSSAMRDVRLTQEAVSGALLAGGLIPIPPSPSPLVGVQKKKRKNKKGKGKKNGEGKQTFDGHTVKSCYAAACMSPVASAEPAA</sequence>
<name>A0A316UIX1_9BASI</name>
<feature type="compositionally biased region" description="Acidic residues" evidence="1">
    <location>
        <begin position="282"/>
        <end position="296"/>
    </location>
</feature>
<protein>
    <submittedName>
        <fullName evidence="2">Uncharacterized protein</fullName>
    </submittedName>
</protein>
<feature type="region of interest" description="Disordered" evidence="1">
    <location>
        <begin position="413"/>
        <end position="445"/>
    </location>
</feature>
<dbReference type="GeneID" id="37031730"/>
<accession>A0A316UIX1</accession>
<evidence type="ECO:0000256" key="1">
    <source>
        <dbReference type="SAM" id="MobiDB-lite"/>
    </source>
</evidence>
<proteinExistence type="predicted"/>
<evidence type="ECO:0000313" key="3">
    <source>
        <dbReference type="Proteomes" id="UP000245884"/>
    </source>
</evidence>
<dbReference type="EMBL" id="KZ819678">
    <property type="protein sequence ID" value="PWN24874.1"/>
    <property type="molecule type" value="Genomic_DNA"/>
</dbReference>
<keyword evidence="3" id="KW-1185">Reference proteome</keyword>
<feature type="compositionally biased region" description="Low complexity" evidence="1">
    <location>
        <begin position="56"/>
        <end position="89"/>
    </location>
</feature>
<reference evidence="2 3" key="1">
    <citation type="journal article" date="2018" name="Mol. Biol. Evol.">
        <title>Broad Genomic Sampling Reveals a Smut Pathogenic Ancestry of the Fungal Clade Ustilaginomycotina.</title>
        <authorList>
            <person name="Kijpornyongpan T."/>
            <person name="Mondo S.J."/>
            <person name="Barry K."/>
            <person name="Sandor L."/>
            <person name="Lee J."/>
            <person name="Lipzen A."/>
            <person name="Pangilinan J."/>
            <person name="LaButti K."/>
            <person name="Hainaut M."/>
            <person name="Henrissat B."/>
            <person name="Grigoriev I.V."/>
            <person name="Spatafora J.W."/>
            <person name="Aime M.C."/>
        </authorList>
    </citation>
    <scope>NUCLEOTIDE SEQUENCE [LARGE SCALE GENOMIC DNA]</scope>
    <source>
        <strain evidence="2 3">MCA 5214</strain>
    </source>
</reference>
<organism evidence="2 3">
    <name type="scientific">Jaminaea rosea</name>
    <dbReference type="NCBI Taxonomy" id="1569628"/>
    <lineage>
        <taxon>Eukaryota</taxon>
        <taxon>Fungi</taxon>
        <taxon>Dikarya</taxon>
        <taxon>Basidiomycota</taxon>
        <taxon>Ustilaginomycotina</taxon>
        <taxon>Exobasidiomycetes</taxon>
        <taxon>Microstromatales</taxon>
        <taxon>Microstromatales incertae sedis</taxon>
        <taxon>Jaminaea</taxon>
    </lineage>
</organism>
<feature type="compositionally biased region" description="Basic residues" evidence="1">
    <location>
        <begin position="423"/>
        <end position="435"/>
    </location>
</feature>
<feature type="compositionally biased region" description="Basic and acidic residues" evidence="1">
    <location>
        <begin position="436"/>
        <end position="445"/>
    </location>
</feature>
<evidence type="ECO:0000313" key="2">
    <source>
        <dbReference type="EMBL" id="PWN24874.1"/>
    </source>
</evidence>
<feature type="region of interest" description="Disordered" evidence="1">
    <location>
        <begin position="1"/>
        <end position="24"/>
    </location>
</feature>
<dbReference type="AlphaFoldDB" id="A0A316UIX1"/>
<feature type="region of interest" description="Disordered" evidence="1">
    <location>
        <begin position="40"/>
        <end position="90"/>
    </location>
</feature>
<gene>
    <name evidence="2" type="ORF">BDZ90DRAFT_87739</name>
</gene>
<dbReference type="Proteomes" id="UP000245884">
    <property type="component" value="Unassembled WGS sequence"/>
</dbReference>
<feature type="compositionally biased region" description="Pro residues" evidence="1">
    <location>
        <begin position="330"/>
        <end position="353"/>
    </location>
</feature>
<feature type="compositionally biased region" description="Low complexity" evidence="1">
    <location>
        <begin position="12"/>
        <end position="24"/>
    </location>
</feature>